<dbReference type="SUPFAM" id="SSF51182">
    <property type="entry name" value="RmlC-like cupins"/>
    <property type="match status" value="1"/>
</dbReference>
<reference evidence="3" key="1">
    <citation type="journal article" date="2021" name="Front. Microbiol.">
        <title>Comprehensive Comparative Genomics and Phenotyping of Methylobacterium Species.</title>
        <authorList>
            <person name="Alessa O."/>
            <person name="Ogura Y."/>
            <person name="Fujitani Y."/>
            <person name="Takami H."/>
            <person name="Hayashi T."/>
            <person name="Sahin N."/>
            <person name="Tani A."/>
        </authorList>
    </citation>
    <scope>NUCLEOTIDE SEQUENCE</scope>
    <source>
        <strain evidence="3">KCTC 52305</strain>
    </source>
</reference>
<dbReference type="Gene3D" id="2.60.120.10">
    <property type="entry name" value="Jelly Rolls"/>
    <property type="match status" value="1"/>
</dbReference>
<sequence>MRETESPTPPASGRFDIRAIAAALPERATTMLVDTYLTDRPAASARVFRVYRGTPAHYHEGCDEYLYVLSGRGTFWIGDPADEAEFGPGQLLFFERGTVHALPTLIEEPVVFLSVDTPRRAPTDVVFLDPAQGSPDRFMARNAPAADPGPA</sequence>
<proteinExistence type="predicted"/>
<gene>
    <name evidence="3" type="ORF">OPKNFCMD_0759</name>
</gene>
<dbReference type="Pfam" id="PF07883">
    <property type="entry name" value="Cupin_2"/>
    <property type="match status" value="1"/>
</dbReference>
<dbReference type="Proteomes" id="UP001055167">
    <property type="component" value="Unassembled WGS sequence"/>
</dbReference>
<evidence type="ECO:0000313" key="3">
    <source>
        <dbReference type="EMBL" id="GJD48044.1"/>
    </source>
</evidence>
<dbReference type="RefSeq" id="WP_128564932.1">
    <property type="nucleotide sequence ID" value="NZ_BPQH01000002.1"/>
</dbReference>
<name>A0ABQ4QS28_9HYPH</name>
<dbReference type="InterPro" id="IPR011051">
    <property type="entry name" value="RmlC_Cupin_sf"/>
</dbReference>
<dbReference type="InterPro" id="IPR014710">
    <property type="entry name" value="RmlC-like_jellyroll"/>
</dbReference>
<feature type="domain" description="Cupin type-2" evidence="2">
    <location>
        <begin position="54"/>
        <end position="115"/>
    </location>
</feature>
<evidence type="ECO:0000256" key="1">
    <source>
        <dbReference type="SAM" id="MobiDB-lite"/>
    </source>
</evidence>
<accession>A0ABQ4QS28</accession>
<dbReference type="EMBL" id="BPQH01000002">
    <property type="protein sequence ID" value="GJD48044.1"/>
    <property type="molecule type" value="Genomic_DNA"/>
</dbReference>
<protein>
    <recommendedName>
        <fullName evidence="2">Cupin type-2 domain-containing protein</fullName>
    </recommendedName>
</protein>
<dbReference type="InterPro" id="IPR013096">
    <property type="entry name" value="Cupin_2"/>
</dbReference>
<reference evidence="3" key="2">
    <citation type="submission" date="2021-08" db="EMBL/GenBank/DDBJ databases">
        <authorList>
            <person name="Tani A."/>
            <person name="Ola A."/>
            <person name="Ogura Y."/>
            <person name="Katsura K."/>
            <person name="Hayashi T."/>
        </authorList>
    </citation>
    <scope>NUCLEOTIDE SEQUENCE</scope>
    <source>
        <strain evidence="3">KCTC 52305</strain>
    </source>
</reference>
<feature type="region of interest" description="Disordered" evidence="1">
    <location>
        <begin position="132"/>
        <end position="151"/>
    </location>
</feature>
<organism evidence="3 4">
    <name type="scientific">Methylobacterium crusticola</name>
    <dbReference type="NCBI Taxonomy" id="1697972"/>
    <lineage>
        <taxon>Bacteria</taxon>
        <taxon>Pseudomonadati</taxon>
        <taxon>Pseudomonadota</taxon>
        <taxon>Alphaproteobacteria</taxon>
        <taxon>Hyphomicrobiales</taxon>
        <taxon>Methylobacteriaceae</taxon>
        <taxon>Methylobacterium</taxon>
    </lineage>
</organism>
<dbReference type="CDD" id="cd02208">
    <property type="entry name" value="cupin_RmlC-like"/>
    <property type="match status" value="1"/>
</dbReference>
<keyword evidence="4" id="KW-1185">Reference proteome</keyword>
<comment type="caution">
    <text evidence="3">The sequence shown here is derived from an EMBL/GenBank/DDBJ whole genome shotgun (WGS) entry which is preliminary data.</text>
</comment>
<evidence type="ECO:0000259" key="2">
    <source>
        <dbReference type="Pfam" id="PF07883"/>
    </source>
</evidence>
<evidence type="ECO:0000313" key="4">
    <source>
        <dbReference type="Proteomes" id="UP001055167"/>
    </source>
</evidence>